<dbReference type="AlphaFoldDB" id="A0A6C0EQ71"/>
<sequence>MSELSNKGTGAGGAKTNYYGKKFEEKTNNQNRLIENGYIINNFKNPPKNYMIIYQKLMKIKQLYLYYNMD</sequence>
<evidence type="ECO:0000313" key="1">
    <source>
        <dbReference type="EMBL" id="QHT30479.1"/>
    </source>
</evidence>
<accession>A0A6C0EQ71</accession>
<proteinExistence type="predicted"/>
<organism evidence="1">
    <name type="scientific">viral metagenome</name>
    <dbReference type="NCBI Taxonomy" id="1070528"/>
    <lineage>
        <taxon>unclassified sequences</taxon>
        <taxon>metagenomes</taxon>
        <taxon>organismal metagenomes</taxon>
    </lineage>
</organism>
<protein>
    <submittedName>
        <fullName evidence="1">Uncharacterized protein</fullName>
    </submittedName>
</protein>
<reference evidence="1" key="1">
    <citation type="journal article" date="2020" name="Nature">
        <title>Giant virus diversity and host interactions through global metagenomics.</title>
        <authorList>
            <person name="Schulz F."/>
            <person name="Roux S."/>
            <person name="Paez-Espino D."/>
            <person name="Jungbluth S."/>
            <person name="Walsh D.A."/>
            <person name="Denef V.J."/>
            <person name="McMahon K.D."/>
            <person name="Konstantinidis K.T."/>
            <person name="Eloe-Fadrosh E.A."/>
            <person name="Kyrpides N.C."/>
            <person name="Woyke T."/>
        </authorList>
    </citation>
    <scope>NUCLEOTIDE SEQUENCE</scope>
    <source>
        <strain evidence="1">GVMAG-M-3300009151-35</strain>
    </source>
</reference>
<dbReference type="EMBL" id="MN738902">
    <property type="protein sequence ID" value="QHT30479.1"/>
    <property type="molecule type" value="Genomic_DNA"/>
</dbReference>
<name>A0A6C0EQ71_9ZZZZ</name>